<sequence length="77" mass="8733">MSHAVEWYPFTMLLVAFILKENAVVQVTQNDSVDNSQYRPGNKSGVQPRFSLRMSIIGCIRVGEHIVYSEDLLKSAF</sequence>
<dbReference type="Proteomes" id="UP000050525">
    <property type="component" value="Unassembled WGS sequence"/>
</dbReference>
<organism evidence="2 3">
    <name type="scientific">Alligator mississippiensis</name>
    <name type="common">American alligator</name>
    <dbReference type="NCBI Taxonomy" id="8496"/>
    <lineage>
        <taxon>Eukaryota</taxon>
        <taxon>Metazoa</taxon>
        <taxon>Chordata</taxon>
        <taxon>Craniata</taxon>
        <taxon>Vertebrata</taxon>
        <taxon>Euteleostomi</taxon>
        <taxon>Archelosauria</taxon>
        <taxon>Archosauria</taxon>
        <taxon>Crocodylia</taxon>
        <taxon>Alligatoridae</taxon>
        <taxon>Alligatorinae</taxon>
        <taxon>Alligator</taxon>
    </lineage>
</organism>
<name>A0A151M0P6_ALLMI</name>
<protein>
    <recommendedName>
        <fullName evidence="4">Secreted protein</fullName>
    </recommendedName>
</protein>
<dbReference type="AlphaFoldDB" id="A0A151M0P6"/>
<dbReference type="EMBL" id="AKHW03006853">
    <property type="protein sequence ID" value="KYO18036.1"/>
    <property type="molecule type" value="Genomic_DNA"/>
</dbReference>
<comment type="caution">
    <text evidence="2">The sequence shown here is derived from an EMBL/GenBank/DDBJ whole genome shotgun (WGS) entry which is preliminary data.</text>
</comment>
<keyword evidence="3" id="KW-1185">Reference proteome</keyword>
<proteinExistence type="predicted"/>
<accession>A0A151M0P6</accession>
<evidence type="ECO:0000313" key="3">
    <source>
        <dbReference type="Proteomes" id="UP000050525"/>
    </source>
</evidence>
<evidence type="ECO:0008006" key="4">
    <source>
        <dbReference type="Google" id="ProtNLM"/>
    </source>
</evidence>
<gene>
    <name evidence="2" type="ORF">Y1Q_0011636</name>
</gene>
<feature type="signal peptide" evidence="1">
    <location>
        <begin position="1"/>
        <end position="27"/>
    </location>
</feature>
<reference evidence="2 3" key="1">
    <citation type="journal article" date="2012" name="Genome Biol.">
        <title>Sequencing three crocodilian genomes to illuminate the evolution of archosaurs and amniotes.</title>
        <authorList>
            <person name="St John J.A."/>
            <person name="Braun E.L."/>
            <person name="Isberg S.R."/>
            <person name="Miles L.G."/>
            <person name="Chong A.Y."/>
            <person name="Gongora J."/>
            <person name="Dalzell P."/>
            <person name="Moran C."/>
            <person name="Bed'hom B."/>
            <person name="Abzhanov A."/>
            <person name="Burgess S.C."/>
            <person name="Cooksey A.M."/>
            <person name="Castoe T.A."/>
            <person name="Crawford N.G."/>
            <person name="Densmore L.D."/>
            <person name="Drew J.C."/>
            <person name="Edwards S.V."/>
            <person name="Faircloth B.C."/>
            <person name="Fujita M.K."/>
            <person name="Greenwold M.J."/>
            <person name="Hoffmann F.G."/>
            <person name="Howard J.M."/>
            <person name="Iguchi T."/>
            <person name="Janes D.E."/>
            <person name="Khan S.Y."/>
            <person name="Kohno S."/>
            <person name="de Koning A.J."/>
            <person name="Lance S.L."/>
            <person name="McCarthy F.M."/>
            <person name="McCormack J.E."/>
            <person name="Merchant M.E."/>
            <person name="Peterson D.G."/>
            <person name="Pollock D.D."/>
            <person name="Pourmand N."/>
            <person name="Raney B.J."/>
            <person name="Roessler K.A."/>
            <person name="Sanford J.R."/>
            <person name="Sawyer R.H."/>
            <person name="Schmidt C.J."/>
            <person name="Triplett E.W."/>
            <person name="Tuberville T.D."/>
            <person name="Venegas-Anaya M."/>
            <person name="Howard J.T."/>
            <person name="Jarvis E.D."/>
            <person name="Guillette L.J.Jr."/>
            <person name="Glenn T.C."/>
            <person name="Green R.E."/>
            <person name="Ray D.A."/>
        </authorList>
    </citation>
    <scope>NUCLEOTIDE SEQUENCE [LARGE SCALE GENOMIC DNA]</scope>
    <source>
        <strain evidence="2">KSC_2009_1</strain>
    </source>
</reference>
<feature type="chain" id="PRO_5007584654" description="Secreted protein" evidence="1">
    <location>
        <begin position="28"/>
        <end position="77"/>
    </location>
</feature>
<evidence type="ECO:0000256" key="1">
    <source>
        <dbReference type="SAM" id="SignalP"/>
    </source>
</evidence>
<evidence type="ECO:0000313" key="2">
    <source>
        <dbReference type="EMBL" id="KYO18036.1"/>
    </source>
</evidence>
<keyword evidence="1" id="KW-0732">Signal</keyword>